<dbReference type="EMBL" id="BMDW01000027">
    <property type="protein sequence ID" value="GGA59889.1"/>
    <property type="molecule type" value="Genomic_DNA"/>
</dbReference>
<comment type="caution">
    <text evidence="3">The sequence shown here is derived from an EMBL/GenBank/DDBJ whole genome shotgun (WGS) entry which is preliminary data.</text>
</comment>
<dbReference type="PANTHER" id="PTHR30373:SF8">
    <property type="entry name" value="BLL7265 PROTEIN"/>
    <property type="match status" value="1"/>
</dbReference>
<dbReference type="Proteomes" id="UP000618591">
    <property type="component" value="Unassembled WGS sequence"/>
</dbReference>
<gene>
    <name evidence="3" type="ORF">GCM10011395_32790</name>
</gene>
<sequence length="221" mass="23911">MAQFVLTPADRDRVTEAVAAAERGTDGEIVTIVAGSSDRYQDVPLHYAVLAMLLAAALATIDVDWLSWGGSAWEAVDAGRILLGLVIVQAVLFLAVRYAVAWTPLKMALTPRATKRRRVRRRAVQFFKVGAERRTQARVGILLYLSTDEHMAELIADEAIVRAVPAERWGEAMAALVGAVRDGRSGDGMVAAVTAIGAILSESFPKTTDDVNELPDRVIEL</sequence>
<evidence type="ECO:0000259" key="2">
    <source>
        <dbReference type="Pfam" id="PF04536"/>
    </source>
</evidence>
<keyword evidence="1" id="KW-1133">Transmembrane helix</keyword>
<protein>
    <submittedName>
        <fullName evidence="3">Membrane protein</fullName>
    </submittedName>
</protein>
<proteinExistence type="predicted"/>
<dbReference type="RefSeq" id="WP_188449422.1">
    <property type="nucleotide sequence ID" value="NZ_BMDW01000027.1"/>
</dbReference>
<reference evidence="4" key="1">
    <citation type="journal article" date="2019" name="Int. J. Syst. Evol. Microbiol.">
        <title>The Global Catalogue of Microorganisms (GCM) 10K type strain sequencing project: providing services to taxonomists for standard genome sequencing and annotation.</title>
        <authorList>
            <consortium name="The Broad Institute Genomics Platform"/>
            <consortium name="The Broad Institute Genome Sequencing Center for Infectious Disease"/>
            <person name="Wu L."/>
            <person name="Ma J."/>
        </authorList>
    </citation>
    <scope>NUCLEOTIDE SEQUENCE [LARGE SCALE GENOMIC DNA]</scope>
    <source>
        <strain evidence="4">CGMCC 1.10106</strain>
    </source>
</reference>
<feature type="transmembrane region" description="Helical" evidence="1">
    <location>
        <begin position="45"/>
        <end position="61"/>
    </location>
</feature>
<dbReference type="PANTHER" id="PTHR30373">
    <property type="entry name" value="UPF0603 PROTEIN YGCG"/>
    <property type="match status" value="1"/>
</dbReference>
<feature type="transmembrane region" description="Helical" evidence="1">
    <location>
        <begin position="81"/>
        <end position="100"/>
    </location>
</feature>
<dbReference type="Pfam" id="PF04536">
    <property type="entry name" value="TPM_phosphatase"/>
    <property type="match status" value="1"/>
</dbReference>
<keyword evidence="1" id="KW-0472">Membrane</keyword>
<keyword evidence="4" id="KW-1185">Reference proteome</keyword>
<organism evidence="3 4">
    <name type="scientific">Sphingomonas psychrolutea</name>
    <dbReference type="NCBI Taxonomy" id="1259676"/>
    <lineage>
        <taxon>Bacteria</taxon>
        <taxon>Pseudomonadati</taxon>
        <taxon>Pseudomonadota</taxon>
        <taxon>Alphaproteobacteria</taxon>
        <taxon>Sphingomonadales</taxon>
        <taxon>Sphingomonadaceae</taxon>
        <taxon>Sphingomonas</taxon>
    </lineage>
</organism>
<keyword evidence="1" id="KW-0812">Transmembrane</keyword>
<evidence type="ECO:0000256" key="1">
    <source>
        <dbReference type="SAM" id="Phobius"/>
    </source>
</evidence>
<accession>A0ABQ1H6V7</accession>
<dbReference type="InterPro" id="IPR007621">
    <property type="entry name" value="TPM_dom"/>
</dbReference>
<feature type="domain" description="TPM" evidence="2">
    <location>
        <begin position="119"/>
        <end position="198"/>
    </location>
</feature>
<evidence type="ECO:0000313" key="3">
    <source>
        <dbReference type="EMBL" id="GGA59889.1"/>
    </source>
</evidence>
<evidence type="ECO:0000313" key="4">
    <source>
        <dbReference type="Proteomes" id="UP000618591"/>
    </source>
</evidence>
<dbReference type="Gene3D" id="3.10.310.50">
    <property type="match status" value="1"/>
</dbReference>
<name>A0ABQ1H6V7_9SPHN</name>